<keyword evidence="4" id="KW-0804">Transcription</keyword>
<sequence>MQRSNLSLRGLEIFQLIAKSGSASKVSKETGLSISTISHHLRGVEESLGMDLVDHSKRPMILTPAGVIFARHVEEGLRVIRRGETELMSGNLSQVRDLRLGIVDELDSEVAPELAQQLSLAMPNCTFKHLNRPSHAILHMLHEKKLDVGVATRPIADVSDLIEFPLLRDPFVIALPINATETPEDCLAGRSKMPFLRYSQNLIIGNLIELHLRRTRVSLPNRFEFESNHSLLGMVAEGRGWAITTPASYNRAKRYQNRIALHAFQNKAFSRVLAVYCSDLYPRATAELIADIVRSLLSSHFVIPILDSLPWLSPDFYVLDPSST</sequence>
<dbReference type="InterPro" id="IPR005119">
    <property type="entry name" value="LysR_subst-bd"/>
</dbReference>
<dbReference type="CDD" id="cd05466">
    <property type="entry name" value="PBP2_LTTR_substrate"/>
    <property type="match status" value="1"/>
</dbReference>
<comment type="caution">
    <text evidence="6">The sequence shown here is derived from an EMBL/GenBank/DDBJ whole genome shotgun (WGS) entry which is preliminary data.</text>
</comment>
<dbReference type="Pfam" id="PF03466">
    <property type="entry name" value="LysR_substrate"/>
    <property type="match status" value="1"/>
</dbReference>
<accession>A0A2P8FFQ0</accession>
<dbReference type="EMBL" id="PYGJ01000003">
    <property type="protein sequence ID" value="PSL20546.1"/>
    <property type="molecule type" value="Genomic_DNA"/>
</dbReference>
<dbReference type="InterPro" id="IPR036388">
    <property type="entry name" value="WH-like_DNA-bd_sf"/>
</dbReference>
<dbReference type="InterPro" id="IPR000847">
    <property type="entry name" value="LysR_HTH_N"/>
</dbReference>
<dbReference type="Pfam" id="PF00126">
    <property type="entry name" value="HTH_1"/>
    <property type="match status" value="1"/>
</dbReference>
<dbReference type="InterPro" id="IPR036390">
    <property type="entry name" value="WH_DNA-bd_sf"/>
</dbReference>
<dbReference type="PROSITE" id="PS50931">
    <property type="entry name" value="HTH_LYSR"/>
    <property type="match status" value="1"/>
</dbReference>
<keyword evidence="3 6" id="KW-0238">DNA-binding</keyword>
<dbReference type="PANTHER" id="PTHR30419">
    <property type="entry name" value="HTH-TYPE TRANSCRIPTIONAL REGULATOR YBHD"/>
    <property type="match status" value="1"/>
</dbReference>
<protein>
    <submittedName>
        <fullName evidence="6">DNA-binding transcriptional LysR family regulator</fullName>
    </submittedName>
</protein>
<evidence type="ECO:0000313" key="6">
    <source>
        <dbReference type="EMBL" id="PSL20546.1"/>
    </source>
</evidence>
<evidence type="ECO:0000256" key="4">
    <source>
        <dbReference type="ARBA" id="ARBA00023163"/>
    </source>
</evidence>
<dbReference type="InterPro" id="IPR050950">
    <property type="entry name" value="HTH-type_LysR_regulators"/>
</dbReference>
<proteinExistence type="inferred from homology"/>
<evidence type="ECO:0000256" key="2">
    <source>
        <dbReference type="ARBA" id="ARBA00023015"/>
    </source>
</evidence>
<dbReference type="OrthoDB" id="7776850at2"/>
<gene>
    <name evidence="6" type="ORF">CLV88_103193</name>
</gene>
<keyword evidence="2" id="KW-0805">Transcription regulation</keyword>
<dbReference type="RefSeq" id="WP_106607762.1">
    <property type="nucleotide sequence ID" value="NZ_PYGJ01000003.1"/>
</dbReference>
<evidence type="ECO:0000256" key="3">
    <source>
        <dbReference type="ARBA" id="ARBA00023125"/>
    </source>
</evidence>
<evidence type="ECO:0000256" key="1">
    <source>
        <dbReference type="ARBA" id="ARBA00009437"/>
    </source>
</evidence>
<evidence type="ECO:0000259" key="5">
    <source>
        <dbReference type="PROSITE" id="PS50931"/>
    </source>
</evidence>
<dbReference type="GO" id="GO:0003677">
    <property type="term" value="F:DNA binding"/>
    <property type="evidence" value="ECO:0007669"/>
    <property type="project" value="UniProtKB-KW"/>
</dbReference>
<feature type="domain" description="HTH lysR-type" evidence="5">
    <location>
        <begin position="6"/>
        <end position="63"/>
    </location>
</feature>
<dbReference type="PANTHER" id="PTHR30419:SF8">
    <property type="entry name" value="NITROGEN ASSIMILATION TRANSCRIPTIONAL ACTIVATOR-RELATED"/>
    <property type="match status" value="1"/>
</dbReference>
<reference evidence="6 7" key="1">
    <citation type="submission" date="2018-03" db="EMBL/GenBank/DDBJ databases">
        <title>Genomic Encyclopedia of Archaeal and Bacterial Type Strains, Phase II (KMG-II): from individual species to whole genera.</title>
        <authorList>
            <person name="Goeker M."/>
        </authorList>
    </citation>
    <scope>NUCLEOTIDE SEQUENCE [LARGE SCALE GENOMIC DNA]</scope>
    <source>
        <strain evidence="6 7">DSM 100673</strain>
    </source>
</reference>
<keyword evidence="7" id="KW-1185">Reference proteome</keyword>
<name>A0A2P8FFQ0_9RHOB</name>
<dbReference type="SUPFAM" id="SSF53850">
    <property type="entry name" value="Periplasmic binding protein-like II"/>
    <property type="match status" value="1"/>
</dbReference>
<dbReference type="Gene3D" id="1.10.10.10">
    <property type="entry name" value="Winged helix-like DNA-binding domain superfamily/Winged helix DNA-binding domain"/>
    <property type="match status" value="1"/>
</dbReference>
<dbReference type="GO" id="GO:0003700">
    <property type="term" value="F:DNA-binding transcription factor activity"/>
    <property type="evidence" value="ECO:0007669"/>
    <property type="project" value="InterPro"/>
</dbReference>
<dbReference type="AlphaFoldDB" id="A0A2P8FFQ0"/>
<dbReference type="Proteomes" id="UP000240418">
    <property type="component" value="Unassembled WGS sequence"/>
</dbReference>
<organism evidence="6 7">
    <name type="scientific">Shimia abyssi</name>
    <dbReference type="NCBI Taxonomy" id="1662395"/>
    <lineage>
        <taxon>Bacteria</taxon>
        <taxon>Pseudomonadati</taxon>
        <taxon>Pseudomonadota</taxon>
        <taxon>Alphaproteobacteria</taxon>
        <taxon>Rhodobacterales</taxon>
        <taxon>Roseobacteraceae</taxon>
    </lineage>
</organism>
<evidence type="ECO:0000313" key="7">
    <source>
        <dbReference type="Proteomes" id="UP000240418"/>
    </source>
</evidence>
<dbReference type="Gene3D" id="3.40.190.10">
    <property type="entry name" value="Periplasmic binding protein-like II"/>
    <property type="match status" value="2"/>
</dbReference>
<dbReference type="SUPFAM" id="SSF46785">
    <property type="entry name" value="Winged helix' DNA-binding domain"/>
    <property type="match status" value="1"/>
</dbReference>
<dbReference type="GO" id="GO:0005829">
    <property type="term" value="C:cytosol"/>
    <property type="evidence" value="ECO:0007669"/>
    <property type="project" value="TreeGrafter"/>
</dbReference>
<comment type="similarity">
    <text evidence="1">Belongs to the LysR transcriptional regulatory family.</text>
</comment>